<keyword evidence="6" id="KW-0067">ATP-binding</keyword>
<feature type="binding site" evidence="6">
    <location>
        <begin position="148"/>
        <end position="149"/>
    </location>
    <ligand>
        <name>NAD(+)</name>
        <dbReference type="ChEBI" id="CHEBI:57540"/>
    </ligand>
</feature>
<keyword evidence="6" id="KW-0963">Cytoplasm</keyword>
<dbReference type="GO" id="GO:0051287">
    <property type="term" value="F:NAD binding"/>
    <property type="evidence" value="ECO:0007669"/>
    <property type="project" value="UniProtKB-ARBA"/>
</dbReference>
<dbReference type="Pfam" id="PF01513">
    <property type="entry name" value="NAD_kinase"/>
    <property type="match status" value="1"/>
</dbReference>
<dbReference type="EC" id="2.7.1.23" evidence="6"/>
<keyword evidence="6" id="KW-0547">Nucleotide-binding</keyword>
<evidence type="ECO:0000256" key="2">
    <source>
        <dbReference type="ARBA" id="ARBA00022777"/>
    </source>
</evidence>
<proteinExistence type="inferred from homology"/>
<dbReference type="EMBL" id="CP021330">
    <property type="protein sequence ID" value="AVX04177.1"/>
    <property type="molecule type" value="Genomic_DNA"/>
</dbReference>
<keyword evidence="1 6" id="KW-0808">Transferase</keyword>
<dbReference type="Gene3D" id="2.60.200.30">
    <property type="entry name" value="Probable inorganic polyphosphate/atp-NAD kinase, domain 2"/>
    <property type="match status" value="1"/>
</dbReference>
<evidence type="ECO:0000256" key="3">
    <source>
        <dbReference type="ARBA" id="ARBA00022857"/>
    </source>
</evidence>
<dbReference type="PANTHER" id="PTHR20275:SF0">
    <property type="entry name" value="NAD KINASE"/>
    <property type="match status" value="1"/>
</dbReference>
<keyword evidence="3 6" id="KW-0521">NADP</keyword>
<dbReference type="Pfam" id="PF20143">
    <property type="entry name" value="NAD_kinase_C"/>
    <property type="match status" value="1"/>
</dbReference>
<keyword evidence="2 6" id="KW-0418">Kinase</keyword>
<dbReference type="AlphaFoldDB" id="A0A2R4MDR3"/>
<keyword evidence="4 6" id="KW-0520">NAD</keyword>
<dbReference type="GO" id="GO:0005737">
    <property type="term" value="C:cytoplasm"/>
    <property type="evidence" value="ECO:0007669"/>
    <property type="project" value="UniProtKB-SubCell"/>
</dbReference>
<feature type="binding site" evidence="6">
    <location>
        <begin position="78"/>
        <end position="79"/>
    </location>
    <ligand>
        <name>NAD(+)</name>
        <dbReference type="ChEBI" id="CHEBI:57540"/>
    </ligand>
</feature>
<feature type="binding site" evidence="6">
    <location>
        <begin position="189"/>
        <end position="194"/>
    </location>
    <ligand>
        <name>NAD(+)</name>
        <dbReference type="ChEBI" id="CHEBI:57540"/>
    </ligand>
</feature>
<evidence type="ECO:0000313" key="7">
    <source>
        <dbReference type="EMBL" id="AVX04177.1"/>
    </source>
</evidence>
<comment type="catalytic activity">
    <reaction evidence="5 6">
        <text>NAD(+) + ATP = ADP + NADP(+) + H(+)</text>
        <dbReference type="Rhea" id="RHEA:18629"/>
        <dbReference type="ChEBI" id="CHEBI:15378"/>
        <dbReference type="ChEBI" id="CHEBI:30616"/>
        <dbReference type="ChEBI" id="CHEBI:57540"/>
        <dbReference type="ChEBI" id="CHEBI:58349"/>
        <dbReference type="ChEBI" id="CHEBI:456216"/>
        <dbReference type="EC" id="2.7.1.23"/>
    </reaction>
</comment>
<sequence>MCFSPNWTSTWSQEYAINRSASEQHWQGSSAVTRNKFEKICFISNGSDQSKAALQELVVLYGNCEFDDADIIVALGGDGLMLETLHRVMDRNIPVYGMNFGSIGFLMNEFHTENLRDRLHAAEQSDIHPLRMQVTTKEGETHEALALNEVSLLRSSYQAAKLQILIDGKTRLDELVCDGILVATPAGSTAYNLSAHGPILPIDSPLLALTPISPFRPRRWRGAILSNRAEVTLIPHEVDKRPVNAVADSKPFKKITKVSIKEDRSHKVTLLFDPGHSLDERVLNEQFGY</sequence>
<dbReference type="InterPro" id="IPR017437">
    <property type="entry name" value="ATP-NAD_kinase_PpnK-typ_C"/>
</dbReference>
<dbReference type="GO" id="GO:0006741">
    <property type="term" value="P:NADP+ biosynthetic process"/>
    <property type="evidence" value="ECO:0007669"/>
    <property type="project" value="UniProtKB-UniRule"/>
</dbReference>
<name>A0A2R4MDR3_9HYPH</name>
<dbReference type="GO" id="GO:0046872">
    <property type="term" value="F:metal ion binding"/>
    <property type="evidence" value="ECO:0007669"/>
    <property type="project" value="UniProtKB-UniRule"/>
</dbReference>
<evidence type="ECO:0000256" key="1">
    <source>
        <dbReference type="ARBA" id="ARBA00022679"/>
    </source>
</evidence>
<evidence type="ECO:0000256" key="6">
    <source>
        <dbReference type="HAMAP-Rule" id="MF_00361"/>
    </source>
</evidence>
<dbReference type="GO" id="GO:0003951">
    <property type="term" value="F:NAD+ kinase activity"/>
    <property type="evidence" value="ECO:0007669"/>
    <property type="project" value="UniProtKB-UniRule"/>
</dbReference>
<evidence type="ECO:0000313" key="8">
    <source>
        <dbReference type="Proteomes" id="UP000258927"/>
    </source>
</evidence>
<dbReference type="STRING" id="1122213.GCA_000423365_01142"/>
<feature type="binding site" evidence="6">
    <location>
        <position position="186"/>
    </location>
    <ligand>
        <name>NAD(+)</name>
        <dbReference type="ChEBI" id="CHEBI:57540"/>
    </ligand>
</feature>
<comment type="caution">
    <text evidence="6">Lacks conserved residue(s) required for the propagation of feature annotation.</text>
</comment>
<dbReference type="NCBIfam" id="NF003406">
    <property type="entry name" value="PRK04761.1"/>
    <property type="match status" value="1"/>
</dbReference>
<evidence type="ECO:0000256" key="4">
    <source>
        <dbReference type="ARBA" id="ARBA00023027"/>
    </source>
</evidence>
<dbReference type="PANTHER" id="PTHR20275">
    <property type="entry name" value="NAD KINASE"/>
    <property type="match status" value="1"/>
</dbReference>
<dbReference type="SUPFAM" id="SSF111331">
    <property type="entry name" value="NAD kinase/diacylglycerol kinase-like"/>
    <property type="match status" value="1"/>
</dbReference>
<dbReference type="KEGG" id="mmyr:MXMO3_01648"/>
<accession>A0A2R4MDR3</accession>
<dbReference type="InterPro" id="IPR002504">
    <property type="entry name" value="NADK"/>
</dbReference>
<comment type="subcellular location">
    <subcellularLocation>
        <location evidence="6">Cytoplasm</location>
    </subcellularLocation>
</comment>
<comment type="similarity">
    <text evidence="6">Belongs to the NAD kinase family.</text>
</comment>
<dbReference type="Proteomes" id="UP000258927">
    <property type="component" value="Chromosome"/>
</dbReference>
<dbReference type="InterPro" id="IPR016064">
    <property type="entry name" value="NAD/diacylglycerol_kinase_sf"/>
</dbReference>
<comment type="cofactor">
    <cofactor evidence="6">
        <name>a divalent metal cation</name>
        <dbReference type="ChEBI" id="CHEBI:60240"/>
    </cofactor>
</comment>
<evidence type="ECO:0000256" key="5">
    <source>
        <dbReference type="ARBA" id="ARBA00047925"/>
    </source>
</evidence>
<dbReference type="GO" id="GO:0019674">
    <property type="term" value="P:NAD+ metabolic process"/>
    <property type="evidence" value="ECO:0007669"/>
    <property type="project" value="InterPro"/>
</dbReference>
<feature type="binding site" evidence="6">
    <location>
        <position position="178"/>
    </location>
    <ligand>
        <name>NAD(+)</name>
        <dbReference type="ChEBI" id="CHEBI:57540"/>
    </ligand>
</feature>
<gene>
    <name evidence="6" type="primary">nadK</name>
    <name evidence="7" type="ORF">MXMO3_01648</name>
</gene>
<keyword evidence="8" id="KW-1185">Reference proteome</keyword>
<feature type="active site" description="Proton acceptor" evidence="6">
    <location>
        <position position="78"/>
    </location>
</feature>
<organism evidence="7 8">
    <name type="scientific">Maritalea myrionectae</name>
    <dbReference type="NCBI Taxonomy" id="454601"/>
    <lineage>
        <taxon>Bacteria</taxon>
        <taxon>Pseudomonadati</taxon>
        <taxon>Pseudomonadota</taxon>
        <taxon>Alphaproteobacteria</taxon>
        <taxon>Hyphomicrobiales</taxon>
        <taxon>Devosiaceae</taxon>
        <taxon>Maritalea</taxon>
    </lineage>
</organism>
<protein>
    <recommendedName>
        <fullName evidence="6">NAD kinase</fullName>
        <ecNumber evidence="6">2.7.1.23</ecNumber>
    </recommendedName>
    <alternativeName>
        <fullName evidence="6">ATP-dependent NAD kinase</fullName>
    </alternativeName>
</protein>
<reference evidence="7 8" key="1">
    <citation type="submission" date="2017-05" db="EMBL/GenBank/DDBJ databases">
        <title>Genome Analysis of Maritalea myrionectae HL2708#5.</title>
        <authorList>
            <consortium name="Cotde Inc.-PKNU"/>
            <person name="Jang D."/>
            <person name="Oh H.-M."/>
        </authorList>
    </citation>
    <scope>NUCLEOTIDE SEQUENCE [LARGE SCALE GENOMIC DNA]</scope>
    <source>
        <strain evidence="7 8">HL2708#5</strain>
    </source>
</reference>
<dbReference type="InterPro" id="IPR017438">
    <property type="entry name" value="ATP-NAD_kinase_N"/>
</dbReference>
<dbReference type="HAMAP" id="MF_00361">
    <property type="entry name" value="NAD_kinase"/>
    <property type="match status" value="1"/>
</dbReference>
<dbReference type="GO" id="GO:0005524">
    <property type="term" value="F:ATP binding"/>
    <property type="evidence" value="ECO:0007669"/>
    <property type="project" value="UniProtKB-KW"/>
</dbReference>
<dbReference type="Gene3D" id="3.40.50.10330">
    <property type="entry name" value="Probable inorganic polyphosphate/atp-NAD kinase, domain 1"/>
    <property type="match status" value="1"/>
</dbReference>
<comment type="function">
    <text evidence="6">Involved in the regulation of the intracellular balance of NAD and NADP, and is a key enzyme in the biosynthesis of NADP. Catalyzes specifically the phosphorylation on 2'-hydroxyl of the adenosine moiety of NAD to yield NADP.</text>
</comment>